<dbReference type="PANTHER" id="PTHR30193">
    <property type="entry name" value="ABC TRANSPORTER PERMEASE PROTEIN"/>
    <property type="match status" value="1"/>
</dbReference>
<dbReference type="Pfam" id="PF00528">
    <property type="entry name" value="BPD_transp_1"/>
    <property type="match status" value="1"/>
</dbReference>
<evidence type="ECO:0000256" key="4">
    <source>
        <dbReference type="ARBA" id="ARBA00022692"/>
    </source>
</evidence>
<dbReference type="AlphaFoldDB" id="A0A7V3NT98"/>
<keyword evidence="4 7" id="KW-0812">Transmembrane</keyword>
<feature type="transmembrane region" description="Helical" evidence="7">
    <location>
        <begin position="12"/>
        <end position="34"/>
    </location>
</feature>
<feature type="transmembrane region" description="Helical" evidence="7">
    <location>
        <begin position="281"/>
        <end position="301"/>
    </location>
</feature>
<proteinExistence type="inferred from homology"/>
<evidence type="ECO:0000256" key="6">
    <source>
        <dbReference type="ARBA" id="ARBA00023136"/>
    </source>
</evidence>
<comment type="similarity">
    <text evidence="7">Belongs to the binding-protein-dependent transport system permease family.</text>
</comment>
<evidence type="ECO:0000256" key="5">
    <source>
        <dbReference type="ARBA" id="ARBA00022989"/>
    </source>
</evidence>
<comment type="caution">
    <text evidence="9">The sequence shown here is derived from an EMBL/GenBank/DDBJ whole genome shotgun (WGS) entry which is preliminary data.</text>
</comment>
<evidence type="ECO:0000256" key="1">
    <source>
        <dbReference type="ARBA" id="ARBA00004651"/>
    </source>
</evidence>
<keyword evidence="5 7" id="KW-1133">Transmembrane helix</keyword>
<evidence type="ECO:0000259" key="8">
    <source>
        <dbReference type="PROSITE" id="PS50928"/>
    </source>
</evidence>
<dbReference type="EMBL" id="DTGD01000076">
    <property type="protein sequence ID" value="HGB35653.1"/>
    <property type="molecule type" value="Genomic_DNA"/>
</dbReference>
<keyword evidence="2 7" id="KW-0813">Transport</keyword>
<accession>A0A7V3NT98</accession>
<dbReference type="InterPro" id="IPR000515">
    <property type="entry name" value="MetI-like"/>
</dbReference>
<dbReference type="PROSITE" id="PS50928">
    <property type="entry name" value="ABC_TM1"/>
    <property type="match status" value="1"/>
</dbReference>
<comment type="subcellular location">
    <subcellularLocation>
        <location evidence="1 7">Cell membrane</location>
        <topology evidence="1 7">Multi-pass membrane protein</topology>
    </subcellularLocation>
</comment>
<feature type="transmembrane region" description="Helical" evidence="7">
    <location>
        <begin position="172"/>
        <end position="195"/>
    </location>
</feature>
<dbReference type="PANTHER" id="PTHR30193:SF37">
    <property type="entry name" value="INNER MEMBRANE ABC TRANSPORTER PERMEASE PROTEIN YCJO"/>
    <property type="match status" value="1"/>
</dbReference>
<evidence type="ECO:0000313" key="9">
    <source>
        <dbReference type="EMBL" id="HGB35653.1"/>
    </source>
</evidence>
<dbReference type="InterPro" id="IPR051393">
    <property type="entry name" value="ABC_transporter_permease"/>
</dbReference>
<dbReference type="InterPro" id="IPR035906">
    <property type="entry name" value="MetI-like_sf"/>
</dbReference>
<feature type="transmembrane region" description="Helical" evidence="7">
    <location>
        <begin position="105"/>
        <end position="125"/>
    </location>
</feature>
<evidence type="ECO:0000256" key="3">
    <source>
        <dbReference type="ARBA" id="ARBA00022475"/>
    </source>
</evidence>
<feature type="transmembrane region" description="Helical" evidence="7">
    <location>
        <begin position="72"/>
        <end position="93"/>
    </location>
</feature>
<dbReference type="SUPFAM" id="SSF161098">
    <property type="entry name" value="MetI-like"/>
    <property type="match status" value="1"/>
</dbReference>
<keyword evidence="3" id="KW-1003">Cell membrane</keyword>
<dbReference type="Gene3D" id="1.10.3720.10">
    <property type="entry name" value="MetI-like"/>
    <property type="match status" value="1"/>
</dbReference>
<name>A0A7V3NT98_UNCW3</name>
<protein>
    <submittedName>
        <fullName evidence="9">Sugar ABC transporter permease</fullName>
    </submittedName>
</protein>
<evidence type="ECO:0000256" key="2">
    <source>
        <dbReference type="ARBA" id="ARBA00022448"/>
    </source>
</evidence>
<dbReference type="GO" id="GO:0005886">
    <property type="term" value="C:plasma membrane"/>
    <property type="evidence" value="ECO:0007669"/>
    <property type="project" value="UniProtKB-SubCell"/>
</dbReference>
<dbReference type="CDD" id="cd06261">
    <property type="entry name" value="TM_PBP2"/>
    <property type="match status" value="1"/>
</dbReference>
<organism evidence="9">
    <name type="scientific">candidate division WOR-3 bacterium</name>
    <dbReference type="NCBI Taxonomy" id="2052148"/>
    <lineage>
        <taxon>Bacteria</taxon>
        <taxon>Bacteria division WOR-3</taxon>
    </lineage>
</organism>
<evidence type="ECO:0000256" key="7">
    <source>
        <dbReference type="RuleBase" id="RU363032"/>
    </source>
</evidence>
<reference evidence="9" key="1">
    <citation type="journal article" date="2020" name="mSystems">
        <title>Genome- and Community-Level Interaction Insights into Carbon Utilization and Element Cycling Functions of Hydrothermarchaeota in Hydrothermal Sediment.</title>
        <authorList>
            <person name="Zhou Z."/>
            <person name="Liu Y."/>
            <person name="Xu W."/>
            <person name="Pan J."/>
            <person name="Luo Z.H."/>
            <person name="Li M."/>
        </authorList>
    </citation>
    <scope>NUCLEOTIDE SEQUENCE [LARGE SCALE GENOMIC DNA]</scope>
    <source>
        <strain evidence="9">SpSt-754</strain>
    </source>
</reference>
<gene>
    <name evidence="9" type="ORF">ENV38_01940</name>
</gene>
<keyword evidence="6 7" id="KW-0472">Membrane</keyword>
<dbReference type="GO" id="GO:0055085">
    <property type="term" value="P:transmembrane transport"/>
    <property type="evidence" value="ECO:0007669"/>
    <property type="project" value="InterPro"/>
</dbReference>
<feature type="domain" description="ABC transmembrane type-1" evidence="8">
    <location>
        <begin position="68"/>
        <end position="302"/>
    </location>
</feature>
<sequence>MPNEKKEIIYGLLFLLPALVILFIFKVLPILFAFNISFHEWGIAGDKGFVGLQNYKFLLRDRYFWQALWNTVLYTIFSVPLSIVLALFIAYLLNQNIKGVGFFRTVFFLPVITSLVAVSVVWKWLYNPQRGLFNAILAFLKLPTLKWLEEPRGIFELLTGKDLPYLLEGPSLALFSLVILSVWKSLGYNIVIFIAGLKNISETYYEAARIDGANRWQIIKHVMLPLLSPTTFYVFIMTTISSFQVFAPVWMMTGPPTGGPLGTTSVVVYYLYRKGYEEYQVGYGSAIAFVFFVIILLITLFQRKVSEKRVYYEV</sequence>